<proteinExistence type="predicted"/>
<sequence>MDITFAAAGPYISPLFTSTSPVDTKLNEKDFAGLIFAIDLVFIVIGPADFITGFEVEFSHDSYIILNSLDGELVAFPSSSTSQQIIPRPESQTRSKEITAKISPTKSTSDEKALENSTTSCFPAKTTANGTPPPYTNSSNFTITRARLTETSSQSSTRSSKRLTVILTFTPFTIVQPKPSGVHQTCSLRWYSQRPFGDTPPFTHPPNFLQEKFPPTFQSAIYIQLQPAYFRPSAPTYHLSALPTTYHSSPILQQSLRKSKEPSSILLLASPSPAYWPTVPQVLSRLDRSHQGLQLKDTKEAIILLVAALLLAGQLTGAGTVSSSTVNYTSTLEPSSTQNISTNKYNFDIG</sequence>
<gene>
    <name evidence="2" type="ORF">sscle_11g085450</name>
</gene>
<organism evidence="2 3">
    <name type="scientific">Sclerotinia sclerotiorum (strain ATCC 18683 / 1980 / Ss-1)</name>
    <name type="common">White mold</name>
    <name type="synonym">Whetzelinia sclerotiorum</name>
    <dbReference type="NCBI Taxonomy" id="665079"/>
    <lineage>
        <taxon>Eukaryota</taxon>
        <taxon>Fungi</taxon>
        <taxon>Dikarya</taxon>
        <taxon>Ascomycota</taxon>
        <taxon>Pezizomycotina</taxon>
        <taxon>Leotiomycetes</taxon>
        <taxon>Helotiales</taxon>
        <taxon>Sclerotiniaceae</taxon>
        <taxon>Sclerotinia</taxon>
    </lineage>
</organism>
<dbReference type="VEuPathDB" id="FungiDB:sscle_11g085450"/>
<dbReference type="EMBL" id="CP017824">
    <property type="protein sequence ID" value="APA13775.1"/>
    <property type="molecule type" value="Genomic_DNA"/>
</dbReference>
<evidence type="ECO:0000313" key="2">
    <source>
        <dbReference type="EMBL" id="APA13775.1"/>
    </source>
</evidence>
<accession>A0A1D9QFR5</accession>
<name>A0A1D9QFR5_SCLS1</name>
<feature type="region of interest" description="Disordered" evidence="1">
    <location>
        <begin position="80"/>
        <end position="140"/>
    </location>
</feature>
<dbReference type="Proteomes" id="UP000177798">
    <property type="component" value="Chromosome 11"/>
</dbReference>
<feature type="compositionally biased region" description="Polar residues" evidence="1">
    <location>
        <begin position="115"/>
        <end position="140"/>
    </location>
</feature>
<evidence type="ECO:0000313" key="3">
    <source>
        <dbReference type="Proteomes" id="UP000177798"/>
    </source>
</evidence>
<dbReference type="AlphaFoldDB" id="A0A1D9QFR5"/>
<evidence type="ECO:0000256" key="1">
    <source>
        <dbReference type="SAM" id="MobiDB-lite"/>
    </source>
</evidence>
<protein>
    <submittedName>
        <fullName evidence="2">Uncharacterized protein</fullName>
    </submittedName>
</protein>
<dbReference type="OrthoDB" id="4733706at2759"/>
<reference evidence="3" key="1">
    <citation type="journal article" date="2017" name="Genome Biol. Evol.">
        <title>The complete genome sequence of the phytopathogenic fungus Sclerotinia sclerotiorum reveals insights into the genome architecture of broad host range pathogens.</title>
        <authorList>
            <person name="Derbyshire M."/>
            <person name="Denton-Giles M."/>
            <person name="Hegedus D."/>
            <person name="Seifbarghy S."/>
            <person name="Rollins J."/>
            <person name="van Kan J."/>
            <person name="Seidl M.F."/>
            <person name="Faino L."/>
            <person name="Mbengue M."/>
            <person name="Navaud O."/>
            <person name="Raffaele S."/>
            <person name="Hammond-Kosack K."/>
            <person name="Heard S."/>
            <person name="Oliver R."/>
        </authorList>
    </citation>
    <scope>NUCLEOTIDE SEQUENCE [LARGE SCALE GENOMIC DNA]</scope>
    <source>
        <strain evidence="3">ATCC 18683 / 1980 / Ss-1</strain>
    </source>
</reference>